<evidence type="ECO:0000256" key="1">
    <source>
        <dbReference type="SAM" id="MobiDB-lite"/>
    </source>
</evidence>
<comment type="caution">
    <text evidence="2">The sequence shown here is derived from an EMBL/GenBank/DDBJ whole genome shotgun (WGS) entry which is preliminary data.</text>
</comment>
<dbReference type="Proteomes" id="UP000077202">
    <property type="component" value="Unassembled WGS sequence"/>
</dbReference>
<proteinExistence type="predicted"/>
<gene>
    <name evidence="2" type="ORF">AXG93_2016s1010</name>
</gene>
<evidence type="ECO:0000313" key="3">
    <source>
        <dbReference type="Proteomes" id="UP000077202"/>
    </source>
</evidence>
<feature type="region of interest" description="Disordered" evidence="1">
    <location>
        <begin position="209"/>
        <end position="233"/>
    </location>
</feature>
<accession>A0A176VVB1</accession>
<name>A0A176VVB1_MARPO</name>
<feature type="compositionally biased region" description="Low complexity" evidence="1">
    <location>
        <begin position="213"/>
        <end position="224"/>
    </location>
</feature>
<sequence>MPYAEDSTLQVCGEARTGACKQCPVSDREALPGTLDHELETSPAREEAAALAVQKPLLIMSQSSPSASIFHVASRNGEEGQTGTMAKLVAMAMVMAMVAGLQTAEAVDFLFWDGPACSGVVDALCTSIANGSCCVSPTAYQSVQVRAADLCQVTTVYQDSGCTANVSSNASSLCFTSDSAIFTSASWASGCINGVPIADIPVPVAAPTPAPSPAVDGSDLSPSPSEAPAPVPVSGARRLLSEPTVDCTRRVEADSEVIYYRESASKGMWSLRVSEGTSSAELLELLASVPEDEKVFWFVAQGAYYDEETEGKIRSIVHV</sequence>
<dbReference type="EMBL" id="LVLJ01002490">
    <property type="protein sequence ID" value="OAE24697.1"/>
    <property type="molecule type" value="Genomic_DNA"/>
</dbReference>
<reference evidence="2" key="1">
    <citation type="submission" date="2016-03" db="EMBL/GenBank/DDBJ databases">
        <title>Mechanisms controlling the formation of the plant cell surface in tip-growing cells are functionally conserved among land plants.</title>
        <authorList>
            <person name="Honkanen S."/>
            <person name="Jones V.A."/>
            <person name="Morieri G."/>
            <person name="Champion C."/>
            <person name="Hetherington A.J."/>
            <person name="Kelly S."/>
            <person name="Saint-Marcoux D."/>
            <person name="Proust H."/>
            <person name="Prescott H."/>
            <person name="Dolan L."/>
        </authorList>
    </citation>
    <scope>NUCLEOTIDE SEQUENCE [LARGE SCALE GENOMIC DNA]</scope>
    <source>
        <tissue evidence="2">Whole gametophyte</tissue>
    </source>
</reference>
<dbReference type="AlphaFoldDB" id="A0A176VVB1"/>
<organism evidence="2 3">
    <name type="scientific">Marchantia polymorpha subsp. ruderalis</name>
    <dbReference type="NCBI Taxonomy" id="1480154"/>
    <lineage>
        <taxon>Eukaryota</taxon>
        <taxon>Viridiplantae</taxon>
        <taxon>Streptophyta</taxon>
        <taxon>Embryophyta</taxon>
        <taxon>Marchantiophyta</taxon>
        <taxon>Marchantiopsida</taxon>
        <taxon>Marchantiidae</taxon>
        <taxon>Marchantiales</taxon>
        <taxon>Marchantiaceae</taxon>
        <taxon>Marchantia</taxon>
    </lineage>
</organism>
<keyword evidence="3" id="KW-1185">Reference proteome</keyword>
<protein>
    <submittedName>
        <fullName evidence="2">Uncharacterized protein</fullName>
    </submittedName>
</protein>
<evidence type="ECO:0000313" key="2">
    <source>
        <dbReference type="EMBL" id="OAE24697.1"/>
    </source>
</evidence>